<reference evidence="1" key="2">
    <citation type="submission" date="2023-02" db="EMBL/GenBank/DDBJ databases">
        <authorList>
            <person name="Sun Q."/>
            <person name="Mori K."/>
        </authorList>
    </citation>
    <scope>NUCLEOTIDE SEQUENCE</scope>
    <source>
        <strain evidence="1">NBRC 112290</strain>
    </source>
</reference>
<dbReference type="EMBL" id="BSUM01000001">
    <property type="protein sequence ID" value="GMA33141.1"/>
    <property type="molecule type" value="Genomic_DNA"/>
</dbReference>
<organism evidence="1 2">
    <name type="scientific">Litorihabitans aurantiacus</name>
    <dbReference type="NCBI Taxonomy" id="1930061"/>
    <lineage>
        <taxon>Bacteria</taxon>
        <taxon>Bacillati</taxon>
        <taxon>Actinomycetota</taxon>
        <taxon>Actinomycetes</taxon>
        <taxon>Micrococcales</taxon>
        <taxon>Beutenbergiaceae</taxon>
        <taxon>Litorihabitans</taxon>
    </lineage>
</organism>
<sequence length="168" mass="18076">MTRDRRWLWVTGLAVGGTLAGGSVVGMVAAFVVPVFSGDSAWVAADAVSPEGPLTPCRLVLEPGGHVWEPAARYDIHTDHDAVLGFDWRWQPDPSGNDPGAGMSVSFDDDASAYVTWEESRDGRAWMTMPVRREDLESRPDGTVLVTLELDGQPIATCPVPIAELTDA</sequence>
<name>A0AA37XHF4_9MICO</name>
<accession>A0AA37XHF4</accession>
<proteinExistence type="predicted"/>
<comment type="caution">
    <text evidence="1">The sequence shown here is derived from an EMBL/GenBank/DDBJ whole genome shotgun (WGS) entry which is preliminary data.</text>
</comment>
<gene>
    <name evidence="1" type="ORF">GCM10025875_31330</name>
</gene>
<evidence type="ECO:0000313" key="2">
    <source>
        <dbReference type="Proteomes" id="UP001157161"/>
    </source>
</evidence>
<keyword evidence="2" id="KW-1185">Reference proteome</keyword>
<dbReference type="Proteomes" id="UP001157161">
    <property type="component" value="Unassembled WGS sequence"/>
</dbReference>
<protein>
    <submittedName>
        <fullName evidence="1">Uncharacterized protein</fullName>
    </submittedName>
</protein>
<reference evidence="1" key="1">
    <citation type="journal article" date="2014" name="Int. J. Syst. Evol. Microbiol.">
        <title>Complete genome sequence of Corynebacterium casei LMG S-19264T (=DSM 44701T), isolated from a smear-ripened cheese.</title>
        <authorList>
            <consortium name="US DOE Joint Genome Institute (JGI-PGF)"/>
            <person name="Walter F."/>
            <person name="Albersmeier A."/>
            <person name="Kalinowski J."/>
            <person name="Ruckert C."/>
        </authorList>
    </citation>
    <scope>NUCLEOTIDE SEQUENCE</scope>
    <source>
        <strain evidence="1">NBRC 112290</strain>
    </source>
</reference>
<evidence type="ECO:0000313" key="1">
    <source>
        <dbReference type="EMBL" id="GMA33141.1"/>
    </source>
</evidence>
<dbReference type="AlphaFoldDB" id="A0AA37XHF4"/>